<protein>
    <submittedName>
        <fullName evidence="2">Uncharacterized protein</fullName>
    </submittedName>
</protein>
<feature type="region of interest" description="Disordered" evidence="1">
    <location>
        <begin position="1"/>
        <end position="100"/>
    </location>
</feature>
<dbReference type="AlphaFoldDB" id="A0AAD6UDF0"/>
<dbReference type="Proteomes" id="UP001222325">
    <property type="component" value="Unassembled WGS sequence"/>
</dbReference>
<evidence type="ECO:0000313" key="2">
    <source>
        <dbReference type="EMBL" id="KAJ7095101.1"/>
    </source>
</evidence>
<keyword evidence="3" id="KW-1185">Reference proteome</keyword>
<feature type="region of interest" description="Disordered" evidence="1">
    <location>
        <begin position="160"/>
        <end position="184"/>
    </location>
</feature>
<gene>
    <name evidence="2" type="ORF">B0H15DRAFT_828072</name>
</gene>
<proteinExistence type="predicted"/>
<name>A0AAD6UDF0_9AGAR</name>
<evidence type="ECO:0000256" key="1">
    <source>
        <dbReference type="SAM" id="MobiDB-lite"/>
    </source>
</evidence>
<sequence length="473" mass="51365">MPIGEAPITSYFARVPRKKNRKGLPDPKPAPFKRRRVHDIDDEVEVIGEPVKKEPKRQGSLTFPKDSKKTSRALRHSSLVSTPAPHPHAARDAPTTEARVSSVDLAPVTLPQCSPSIHALRITPSPADYVKGNEVRGKFVALASLPSVYCSDATIDAPESHGATCHGEPPYQDDMPSSSIVPSSQSQYISYSDAAASQPDRFNLSAPPPSQSDISQDEFIPSSQSQYMSASQIPRYRGNMSSDAAVIPSSQSQYITPFPAPVQRDDDGFVVPSLQSQWSFQFPSNGRQDSDPGPLTVELADEEIVPSSQSQFELELLPRTRGRSSSPPGMPVHPSSRLQPEPDIPAPQDIDVEDMFHHSSPRTADAFVDPPADDSQTESDDDVPTLPRPPALSRFHSPEHEDYDLSSGFTNDSVRDMPTDDLGSLGGSEPSSLGSESLPDAVKDFYSMFGNGEGSYPDDFPESLKWSAGDTQD</sequence>
<evidence type="ECO:0000313" key="3">
    <source>
        <dbReference type="Proteomes" id="UP001222325"/>
    </source>
</evidence>
<organism evidence="2 3">
    <name type="scientific">Mycena belliarum</name>
    <dbReference type="NCBI Taxonomy" id="1033014"/>
    <lineage>
        <taxon>Eukaryota</taxon>
        <taxon>Fungi</taxon>
        <taxon>Dikarya</taxon>
        <taxon>Basidiomycota</taxon>
        <taxon>Agaricomycotina</taxon>
        <taxon>Agaricomycetes</taxon>
        <taxon>Agaricomycetidae</taxon>
        <taxon>Agaricales</taxon>
        <taxon>Marasmiineae</taxon>
        <taxon>Mycenaceae</taxon>
        <taxon>Mycena</taxon>
    </lineage>
</organism>
<comment type="caution">
    <text evidence="2">The sequence shown here is derived from an EMBL/GenBank/DDBJ whole genome shotgun (WGS) entry which is preliminary data.</text>
</comment>
<feature type="compositionally biased region" description="Low complexity" evidence="1">
    <location>
        <begin position="427"/>
        <end position="439"/>
    </location>
</feature>
<reference evidence="2" key="1">
    <citation type="submission" date="2023-03" db="EMBL/GenBank/DDBJ databases">
        <title>Massive genome expansion in bonnet fungi (Mycena s.s.) driven by repeated elements and novel gene families across ecological guilds.</title>
        <authorList>
            <consortium name="Lawrence Berkeley National Laboratory"/>
            <person name="Harder C.B."/>
            <person name="Miyauchi S."/>
            <person name="Viragh M."/>
            <person name="Kuo A."/>
            <person name="Thoen E."/>
            <person name="Andreopoulos B."/>
            <person name="Lu D."/>
            <person name="Skrede I."/>
            <person name="Drula E."/>
            <person name="Henrissat B."/>
            <person name="Morin E."/>
            <person name="Kohler A."/>
            <person name="Barry K."/>
            <person name="LaButti K."/>
            <person name="Morin E."/>
            <person name="Salamov A."/>
            <person name="Lipzen A."/>
            <person name="Mereny Z."/>
            <person name="Hegedus B."/>
            <person name="Baldrian P."/>
            <person name="Stursova M."/>
            <person name="Weitz H."/>
            <person name="Taylor A."/>
            <person name="Grigoriev I.V."/>
            <person name="Nagy L.G."/>
            <person name="Martin F."/>
            <person name="Kauserud H."/>
        </authorList>
    </citation>
    <scope>NUCLEOTIDE SEQUENCE</scope>
    <source>
        <strain evidence="2">CBHHK173m</strain>
    </source>
</reference>
<feature type="compositionally biased region" description="Acidic residues" evidence="1">
    <location>
        <begin position="371"/>
        <end position="383"/>
    </location>
</feature>
<dbReference type="EMBL" id="JARJCN010000013">
    <property type="protein sequence ID" value="KAJ7095101.1"/>
    <property type="molecule type" value="Genomic_DNA"/>
</dbReference>
<accession>A0AAD6UDF0</accession>
<feature type="region of interest" description="Disordered" evidence="1">
    <location>
        <begin position="302"/>
        <end position="473"/>
    </location>
</feature>